<dbReference type="EMBL" id="JARJLG010000080">
    <property type="protein sequence ID" value="KAJ7750979.1"/>
    <property type="molecule type" value="Genomic_DNA"/>
</dbReference>
<dbReference type="GO" id="GO:0043169">
    <property type="term" value="F:cation binding"/>
    <property type="evidence" value="ECO:0007669"/>
    <property type="project" value="InterPro"/>
</dbReference>
<dbReference type="Gene3D" id="2.60.40.1180">
    <property type="entry name" value="Golgi alpha-mannosidase II"/>
    <property type="match status" value="1"/>
</dbReference>
<protein>
    <recommendedName>
        <fullName evidence="2">Alpha-amylase C-terminal domain-containing protein</fullName>
    </recommendedName>
</protein>
<accession>A0AAD7IXW0</accession>
<evidence type="ECO:0000259" key="2">
    <source>
        <dbReference type="SMART" id="SM00632"/>
    </source>
</evidence>
<dbReference type="InterPro" id="IPR013780">
    <property type="entry name" value="Glyco_hydro_b"/>
</dbReference>
<dbReference type="InterPro" id="IPR031319">
    <property type="entry name" value="A-amylase_C"/>
</dbReference>
<dbReference type="InterPro" id="IPR006048">
    <property type="entry name" value="A-amylase/branching_C"/>
</dbReference>
<gene>
    <name evidence="3" type="ORF">DFH07DRAFT_543517</name>
</gene>
<dbReference type="AlphaFoldDB" id="A0AAD7IXW0"/>
<dbReference type="Pfam" id="PF02806">
    <property type="entry name" value="Alpha-amylase_C"/>
    <property type="match status" value="1"/>
</dbReference>
<reference evidence="3" key="1">
    <citation type="submission" date="2023-03" db="EMBL/GenBank/DDBJ databases">
        <title>Massive genome expansion in bonnet fungi (Mycena s.s.) driven by repeated elements and novel gene families across ecological guilds.</title>
        <authorList>
            <consortium name="Lawrence Berkeley National Laboratory"/>
            <person name="Harder C.B."/>
            <person name="Miyauchi S."/>
            <person name="Viragh M."/>
            <person name="Kuo A."/>
            <person name="Thoen E."/>
            <person name="Andreopoulos B."/>
            <person name="Lu D."/>
            <person name="Skrede I."/>
            <person name="Drula E."/>
            <person name="Henrissat B."/>
            <person name="Morin E."/>
            <person name="Kohler A."/>
            <person name="Barry K."/>
            <person name="LaButti K."/>
            <person name="Morin E."/>
            <person name="Salamov A."/>
            <person name="Lipzen A."/>
            <person name="Mereny Z."/>
            <person name="Hegedus B."/>
            <person name="Baldrian P."/>
            <person name="Stursova M."/>
            <person name="Weitz H."/>
            <person name="Taylor A."/>
            <person name="Grigoriev I.V."/>
            <person name="Nagy L.G."/>
            <person name="Martin F."/>
            <person name="Kauserud H."/>
        </authorList>
    </citation>
    <scope>NUCLEOTIDE SEQUENCE</scope>
    <source>
        <strain evidence="3">CBHHK188m</strain>
    </source>
</reference>
<comment type="caution">
    <text evidence="3">The sequence shown here is derived from an EMBL/GenBank/DDBJ whole genome shotgun (WGS) entry which is preliminary data.</text>
</comment>
<evidence type="ECO:0000256" key="1">
    <source>
        <dbReference type="ARBA" id="ARBA00008061"/>
    </source>
</evidence>
<evidence type="ECO:0000313" key="3">
    <source>
        <dbReference type="EMBL" id="KAJ7750979.1"/>
    </source>
</evidence>
<feature type="domain" description="Alpha-amylase C-terminal" evidence="2">
    <location>
        <begin position="18"/>
        <end position="98"/>
    </location>
</feature>
<keyword evidence="4" id="KW-1185">Reference proteome</keyword>
<name>A0AAD7IXW0_9AGAR</name>
<proteinExistence type="inferred from homology"/>
<sequence>MSGSPSRTWFSVGSAALTNVFVGTEQHVAFGRGSIGFLVINNDATTWTETFTTSLPAGTYCDIIHDINTAQTTCSGPSYVVSSSGRPLWRMMCSSSSPVFRREYKVHPLSMLIKCCLPVSEPEELDYYCKCIDMAS</sequence>
<comment type="similarity">
    <text evidence="1">Belongs to the glycosyl hydrolase 13 family.</text>
</comment>
<organism evidence="3 4">
    <name type="scientific">Mycena maculata</name>
    <dbReference type="NCBI Taxonomy" id="230809"/>
    <lineage>
        <taxon>Eukaryota</taxon>
        <taxon>Fungi</taxon>
        <taxon>Dikarya</taxon>
        <taxon>Basidiomycota</taxon>
        <taxon>Agaricomycotina</taxon>
        <taxon>Agaricomycetes</taxon>
        <taxon>Agaricomycetidae</taxon>
        <taxon>Agaricales</taxon>
        <taxon>Marasmiineae</taxon>
        <taxon>Mycenaceae</taxon>
        <taxon>Mycena</taxon>
    </lineage>
</organism>
<dbReference type="GO" id="GO:0003824">
    <property type="term" value="F:catalytic activity"/>
    <property type="evidence" value="ECO:0007669"/>
    <property type="project" value="InterPro"/>
</dbReference>
<evidence type="ECO:0000313" key="4">
    <source>
        <dbReference type="Proteomes" id="UP001215280"/>
    </source>
</evidence>
<dbReference type="SUPFAM" id="SSF51011">
    <property type="entry name" value="Glycosyl hydrolase domain"/>
    <property type="match status" value="1"/>
</dbReference>
<dbReference type="SMART" id="SM00632">
    <property type="entry name" value="Aamy_C"/>
    <property type="match status" value="1"/>
</dbReference>
<dbReference type="GO" id="GO:0005975">
    <property type="term" value="P:carbohydrate metabolic process"/>
    <property type="evidence" value="ECO:0007669"/>
    <property type="project" value="InterPro"/>
</dbReference>
<dbReference type="Proteomes" id="UP001215280">
    <property type="component" value="Unassembled WGS sequence"/>
</dbReference>